<sequence length="152" mass="16770">MRSLKAFVLRWAGSRCVPRCGSGPRWACSERNPERVAPSLSVQFLVIRTCQYPQKGLVPSRCLRHIPWTPSIPLSSLTTPGSPSPQTPLCRSSPGQRGLLRVQRSPSAPLGRCPRAGARPQRHPHSALSPWMQQHCSCMPRGPCLERSLSSL</sequence>
<gene>
    <name evidence="2" type="ORF">NDU88_006879</name>
</gene>
<proteinExistence type="predicted"/>
<name>A0AAV7TYD4_PLEWA</name>
<accession>A0AAV7TYD4</accession>
<dbReference type="AlphaFoldDB" id="A0AAV7TYD4"/>
<dbReference type="Proteomes" id="UP001066276">
    <property type="component" value="Chromosome 3_2"/>
</dbReference>
<reference evidence="2" key="1">
    <citation type="journal article" date="2022" name="bioRxiv">
        <title>Sequencing and chromosome-scale assembly of the giantPleurodeles waltlgenome.</title>
        <authorList>
            <person name="Brown T."/>
            <person name="Elewa A."/>
            <person name="Iarovenko S."/>
            <person name="Subramanian E."/>
            <person name="Araus A.J."/>
            <person name="Petzold A."/>
            <person name="Susuki M."/>
            <person name="Suzuki K.-i.T."/>
            <person name="Hayashi T."/>
            <person name="Toyoda A."/>
            <person name="Oliveira C."/>
            <person name="Osipova E."/>
            <person name="Leigh N.D."/>
            <person name="Simon A."/>
            <person name="Yun M.H."/>
        </authorList>
    </citation>
    <scope>NUCLEOTIDE SEQUENCE</scope>
    <source>
        <strain evidence="2">20211129_DDA</strain>
        <tissue evidence="2">Liver</tissue>
    </source>
</reference>
<comment type="caution">
    <text evidence="2">The sequence shown here is derived from an EMBL/GenBank/DDBJ whole genome shotgun (WGS) entry which is preliminary data.</text>
</comment>
<feature type="region of interest" description="Disordered" evidence="1">
    <location>
        <begin position="73"/>
        <end position="126"/>
    </location>
</feature>
<protein>
    <submittedName>
        <fullName evidence="2">Uncharacterized protein</fullName>
    </submittedName>
</protein>
<evidence type="ECO:0000313" key="3">
    <source>
        <dbReference type="Proteomes" id="UP001066276"/>
    </source>
</evidence>
<evidence type="ECO:0000313" key="2">
    <source>
        <dbReference type="EMBL" id="KAJ1181677.1"/>
    </source>
</evidence>
<dbReference type="EMBL" id="JANPWB010000006">
    <property type="protein sequence ID" value="KAJ1181677.1"/>
    <property type="molecule type" value="Genomic_DNA"/>
</dbReference>
<evidence type="ECO:0000256" key="1">
    <source>
        <dbReference type="SAM" id="MobiDB-lite"/>
    </source>
</evidence>
<keyword evidence="3" id="KW-1185">Reference proteome</keyword>
<organism evidence="2 3">
    <name type="scientific">Pleurodeles waltl</name>
    <name type="common">Iberian ribbed newt</name>
    <dbReference type="NCBI Taxonomy" id="8319"/>
    <lineage>
        <taxon>Eukaryota</taxon>
        <taxon>Metazoa</taxon>
        <taxon>Chordata</taxon>
        <taxon>Craniata</taxon>
        <taxon>Vertebrata</taxon>
        <taxon>Euteleostomi</taxon>
        <taxon>Amphibia</taxon>
        <taxon>Batrachia</taxon>
        <taxon>Caudata</taxon>
        <taxon>Salamandroidea</taxon>
        <taxon>Salamandridae</taxon>
        <taxon>Pleurodelinae</taxon>
        <taxon>Pleurodeles</taxon>
    </lineage>
</organism>